<dbReference type="AlphaFoldDB" id="A0A2P2KY65"/>
<feature type="compositionally biased region" description="Basic residues" evidence="3">
    <location>
        <begin position="436"/>
        <end position="449"/>
    </location>
</feature>
<feature type="region of interest" description="Disordered" evidence="3">
    <location>
        <begin position="1"/>
        <end position="43"/>
    </location>
</feature>
<dbReference type="InterPro" id="IPR009057">
    <property type="entry name" value="Homeodomain-like_sf"/>
</dbReference>
<dbReference type="InterPro" id="IPR017930">
    <property type="entry name" value="Myb_dom"/>
</dbReference>
<evidence type="ECO:0000256" key="3">
    <source>
        <dbReference type="SAM" id="MobiDB-lite"/>
    </source>
</evidence>
<name>A0A2P2KY65_RHIMU</name>
<evidence type="ECO:0000259" key="5">
    <source>
        <dbReference type="PROSITE" id="PS51294"/>
    </source>
</evidence>
<feature type="compositionally biased region" description="Basic and acidic residues" evidence="3">
    <location>
        <begin position="382"/>
        <end position="399"/>
    </location>
</feature>
<comment type="subcellular location">
    <subcellularLocation>
        <location evidence="1">Nucleus</location>
    </subcellularLocation>
</comment>
<feature type="compositionally biased region" description="Acidic residues" evidence="3">
    <location>
        <begin position="422"/>
        <end position="431"/>
    </location>
</feature>
<dbReference type="InterPro" id="IPR001005">
    <property type="entry name" value="SANT/Myb"/>
</dbReference>
<dbReference type="PROSITE" id="PS51294">
    <property type="entry name" value="HTH_MYB"/>
    <property type="match status" value="1"/>
</dbReference>
<dbReference type="EMBL" id="GGEC01030178">
    <property type="protein sequence ID" value="MBX10662.1"/>
    <property type="molecule type" value="Transcribed_RNA"/>
</dbReference>
<accession>A0A2P2KY65</accession>
<dbReference type="CDD" id="cd11660">
    <property type="entry name" value="SANT_TRF"/>
    <property type="match status" value="1"/>
</dbReference>
<dbReference type="SMART" id="SM00717">
    <property type="entry name" value="SANT"/>
    <property type="match status" value="1"/>
</dbReference>
<evidence type="ECO:0000256" key="2">
    <source>
        <dbReference type="ARBA" id="ARBA00023242"/>
    </source>
</evidence>
<feature type="region of interest" description="Disordered" evidence="3">
    <location>
        <begin position="364"/>
        <end position="449"/>
    </location>
</feature>
<dbReference type="Pfam" id="PF00249">
    <property type="entry name" value="Myb_DNA-binding"/>
    <property type="match status" value="1"/>
</dbReference>
<evidence type="ECO:0000259" key="4">
    <source>
        <dbReference type="PROSITE" id="PS50090"/>
    </source>
</evidence>
<evidence type="ECO:0000313" key="6">
    <source>
        <dbReference type="EMBL" id="MBX10662.1"/>
    </source>
</evidence>
<organism evidence="6">
    <name type="scientific">Rhizophora mucronata</name>
    <name type="common">Asiatic mangrove</name>
    <dbReference type="NCBI Taxonomy" id="61149"/>
    <lineage>
        <taxon>Eukaryota</taxon>
        <taxon>Viridiplantae</taxon>
        <taxon>Streptophyta</taxon>
        <taxon>Embryophyta</taxon>
        <taxon>Tracheophyta</taxon>
        <taxon>Spermatophyta</taxon>
        <taxon>Magnoliopsida</taxon>
        <taxon>eudicotyledons</taxon>
        <taxon>Gunneridae</taxon>
        <taxon>Pentapetalae</taxon>
        <taxon>rosids</taxon>
        <taxon>fabids</taxon>
        <taxon>Malpighiales</taxon>
        <taxon>Rhizophoraceae</taxon>
        <taxon>Rhizophora</taxon>
    </lineage>
</organism>
<keyword evidence="2" id="KW-0539">Nucleus</keyword>
<dbReference type="PANTHER" id="PTHR47122:SF5">
    <property type="entry name" value="TRF-LIKE 8"/>
    <property type="match status" value="1"/>
</dbReference>
<proteinExistence type="predicted"/>
<reference evidence="6" key="1">
    <citation type="submission" date="2018-02" db="EMBL/GenBank/DDBJ databases">
        <title>Rhizophora mucronata_Transcriptome.</title>
        <authorList>
            <person name="Meera S.P."/>
            <person name="Sreeshan A."/>
            <person name="Augustine A."/>
        </authorList>
    </citation>
    <scope>NUCLEOTIDE SEQUENCE</scope>
    <source>
        <tissue evidence="6">Leaf</tissue>
    </source>
</reference>
<dbReference type="PROSITE" id="PS50090">
    <property type="entry name" value="MYB_LIKE"/>
    <property type="match status" value="1"/>
</dbReference>
<dbReference type="GO" id="GO:0005634">
    <property type="term" value="C:nucleus"/>
    <property type="evidence" value="ECO:0007669"/>
    <property type="project" value="UniProtKB-SubCell"/>
</dbReference>
<feature type="domain" description="HTH myb-type" evidence="5">
    <location>
        <begin position="445"/>
        <end position="504"/>
    </location>
</feature>
<protein>
    <submittedName>
        <fullName evidence="6">Uncharacterized protein LOC8284508</fullName>
    </submittedName>
</protein>
<dbReference type="Gene3D" id="1.10.246.220">
    <property type="match status" value="1"/>
</dbReference>
<dbReference type="SUPFAM" id="SSF46689">
    <property type="entry name" value="Homeodomain-like"/>
    <property type="match status" value="1"/>
</dbReference>
<feature type="domain" description="Myb-like" evidence="4">
    <location>
        <begin position="445"/>
        <end position="500"/>
    </location>
</feature>
<dbReference type="PANTHER" id="PTHR47122">
    <property type="entry name" value="MYB-LIKE DNA-BINDING DOMAIN CONTAINING PROTEIN, EXPRESSED"/>
    <property type="match status" value="1"/>
</dbReference>
<sequence>MGSSLGPQDEMDSEEHHRHKKFNTMKSQMVKVEEPPPPECEEEGTEVQHLLAEPKAEHVSVDGVLCFDKESSGKCSGIENFSYRFDCDPKRICGGLDSVYAQGQDEFGLGVLDGLLDEVDEVDDIYAANDISGACQDFLLDMELAEKVSDLDCIPFGGSHVVISSSESQSPGFSGSSNGTLVLSESSTATIPESECKNGSFQKTVVNKYDSLGNQCKDEASEHSQFPRLQDSENLDQFGNDTKCFVSGTSSDLYEKEVQGTKISMLLRQKRLRRPTKRYTEEFFSPKSKQDMERHTVASAVSKNKHWKVRSSSELHHVRALTCRPEEKSFGSATTEVDPEDYEKLSDLRSRCLIERRKASCLIEGQQGSLSVPTGRHLKTKSSNEHHVRVLRSSLKEESLTTQTPSESRPRRGRPQKHVILLDDESIASESEDNHVKKRSKKHDDRRKHQRMWTLSEVTKLVDGIAQYGTGRWTDIKKHLFSSSAYRTPIDLRDKWRNLLRTSCPQKQKQKKNKKEVEHKLKHGICSLPKSVMHRICELASIHPYPRFTPGGRYIRRKN</sequence>
<evidence type="ECO:0000256" key="1">
    <source>
        <dbReference type="ARBA" id="ARBA00004123"/>
    </source>
</evidence>